<reference evidence="1" key="2">
    <citation type="submission" date="2025-09" db="UniProtKB">
        <authorList>
            <consortium name="EnsemblPlants"/>
        </authorList>
    </citation>
    <scope>IDENTIFICATION</scope>
</reference>
<sequence length="156" mass="17963">MAAHLRQGARRIGGSMLQRTQAAVAEERRRLVPRRMYSTEEKASGGIAREIQQRKDELYDLIAKGEKNAMTSSWRDAWLLTHLCEFFTPRPSECEWRDLKSSKGLIRGFKQAGFFSLSFLAMNYYISMNKKVAPAMLMEKEHEAREVQTGSLLMEN</sequence>
<accession>A0ACD5YNN2</accession>
<dbReference type="EnsemblPlants" id="AVESA.00010b.r2.5DG1006400.1">
    <property type="protein sequence ID" value="AVESA.00010b.r2.5DG1006400.1.CDS"/>
    <property type="gene ID" value="AVESA.00010b.r2.5DG1006400"/>
</dbReference>
<reference evidence="1" key="1">
    <citation type="submission" date="2021-05" db="EMBL/GenBank/DDBJ databases">
        <authorList>
            <person name="Scholz U."/>
            <person name="Mascher M."/>
            <person name="Fiebig A."/>
        </authorList>
    </citation>
    <scope>NUCLEOTIDE SEQUENCE [LARGE SCALE GENOMIC DNA]</scope>
</reference>
<organism evidence="1 2">
    <name type="scientific">Avena sativa</name>
    <name type="common">Oat</name>
    <dbReference type="NCBI Taxonomy" id="4498"/>
    <lineage>
        <taxon>Eukaryota</taxon>
        <taxon>Viridiplantae</taxon>
        <taxon>Streptophyta</taxon>
        <taxon>Embryophyta</taxon>
        <taxon>Tracheophyta</taxon>
        <taxon>Spermatophyta</taxon>
        <taxon>Magnoliopsida</taxon>
        <taxon>Liliopsida</taxon>
        <taxon>Poales</taxon>
        <taxon>Poaceae</taxon>
        <taxon>BOP clade</taxon>
        <taxon>Pooideae</taxon>
        <taxon>Poodae</taxon>
        <taxon>Poeae</taxon>
        <taxon>Poeae Chloroplast Group 1 (Aveneae type)</taxon>
        <taxon>Aveninae</taxon>
        <taxon>Avena</taxon>
    </lineage>
</organism>
<proteinExistence type="predicted"/>
<evidence type="ECO:0000313" key="2">
    <source>
        <dbReference type="Proteomes" id="UP001732700"/>
    </source>
</evidence>
<dbReference type="Proteomes" id="UP001732700">
    <property type="component" value="Chromosome 5D"/>
</dbReference>
<name>A0ACD5YNN2_AVESA</name>
<keyword evidence="2" id="KW-1185">Reference proteome</keyword>
<evidence type="ECO:0000313" key="1">
    <source>
        <dbReference type="EnsemblPlants" id="AVESA.00010b.r2.5DG1006400.1.CDS"/>
    </source>
</evidence>
<protein>
    <submittedName>
        <fullName evidence="1">Uncharacterized protein</fullName>
    </submittedName>
</protein>